<protein>
    <submittedName>
        <fullName evidence="3">M20/M25/M40 family metallo-hydrolase</fullName>
    </submittedName>
</protein>
<dbReference type="SUPFAM" id="SSF53187">
    <property type="entry name" value="Zn-dependent exopeptidases"/>
    <property type="match status" value="1"/>
</dbReference>
<dbReference type="Gene3D" id="3.40.630.10">
    <property type="entry name" value="Zn peptidases"/>
    <property type="match status" value="1"/>
</dbReference>
<name>A0ABW5TFS5_9FLAO</name>
<organism evidence="3 4">
    <name type="scientific">Hyunsoonleella rubra</name>
    <dbReference type="NCBI Taxonomy" id="1737062"/>
    <lineage>
        <taxon>Bacteria</taxon>
        <taxon>Pseudomonadati</taxon>
        <taxon>Bacteroidota</taxon>
        <taxon>Flavobacteriia</taxon>
        <taxon>Flavobacteriales</taxon>
        <taxon>Flavobacteriaceae</taxon>
    </lineage>
</organism>
<dbReference type="Pfam" id="PF13180">
    <property type="entry name" value="PDZ_2"/>
    <property type="match status" value="1"/>
</dbReference>
<reference evidence="4" key="1">
    <citation type="journal article" date="2019" name="Int. J. Syst. Evol. Microbiol.">
        <title>The Global Catalogue of Microorganisms (GCM) 10K type strain sequencing project: providing services to taxonomists for standard genome sequencing and annotation.</title>
        <authorList>
            <consortium name="The Broad Institute Genomics Platform"/>
            <consortium name="The Broad Institute Genome Sequencing Center for Infectious Disease"/>
            <person name="Wu L."/>
            <person name="Ma J."/>
        </authorList>
    </citation>
    <scope>NUCLEOTIDE SEQUENCE [LARGE SCALE GENOMIC DNA]</scope>
    <source>
        <strain evidence="4">KCTC 42398</strain>
    </source>
</reference>
<evidence type="ECO:0000259" key="2">
    <source>
        <dbReference type="Pfam" id="PF13180"/>
    </source>
</evidence>
<dbReference type="PANTHER" id="PTHR12147">
    <property type="entry name" value="METALLOPEPTIDASE M28 FAMILY MEMBER"/>
    <property type="match status" value="1"/>
</dbReference>
<dbReference type="Gene3D" id="2.30.42.10">
    <property type="match status" value="1"/>
</dbReference>
<dbReference type="SUPFAM" id="SSF50156">
    <property type="entry name" value="PDZ domain-like"/>
    <property type="match status" value="1"/>
</dbReference>
<comment type="caution">
    <text evidence="3">The sequence shown here is derived from an EMBL/GenBank/DDBJ whole genome shotgun (WGS) entry which is preliminary data.</text>
</comment>
<dbReference type="InterPro" id="IPR007484">
    <property type="entry name" value="Peptidase_M28"/>
</dbReference>
<feature type="domain" description="PDZ" evidence="2">
    <location>
        <begin position="349"/>
        <end position="417"/>
    </location>
</feature>
<dbReference type="PANTHER" id="PTHR12147:SF26">
    <property type="entry name" value="PEPTIDASE M28 DOMAIN-CONTAINING PROTEIN"/>
    <property type="match status" value="1"/>
</dbReference>
<feature type="domain" description="Peptidase M28" evidence="1">
    <location>
        <begin position="108"/>
        <end position="304"/>
    </location>
</feature>
<gene>
    <name evidence="3" type="ORF">ACFSR8_14660</name>
</gene>
<evidence type="ECO:0000313" key="4">
    <source>
        <dbReference type="Proteomes" id="UP001597476"/>
    </source>
</evidence>
<dbReference type="InterPro" id="IPR001478">
    <property type="entry name" value="PDZ"/>
</dbReference>
<sequence length="418" mass="47217">MVNTNLLMSQLQKIFIILLLSFNYTIALSQIDTTQVKQHIETLSSDAMEGRLVGSKGEKKASEYITNYFKELSLIPLQDKKFEQPFSFNYQLNPHNPGENLKKIEGINVVGKINNGRKHTFVIGAHYDHLGYNEYNLSTDSKGKGMIHNGADDNASGVAAVLELANIYSNNDVVEPVNFIFACFSGEELGLMGSKSLAKIIKNEYPNVSFMINFDMIGRMDSTKTLNIGGVGTSPRLNDIVFKNKPSEFKLKIDSSGVGPSDHTSFYLQNIPVLFFFTGLHTDYHKPSDDADKINYVQTNSIIEYAQSIIDTLSINPVLKFNETKFKTKKSNATFKVTLGIFPDYTDYGDGLHIQEVLENRTAQKYGLQKGDIITKIDEFIITEIYSYMECLSKLEDNKTYKLTYIRNYTTQTIKIKF</sequence>
<dbReference type="Pfam" id="PF04389">
    <property type="entry name" value="Peptidase_M28"/>
    <property type="match status" value="1"/>
</dbReference>
<keyword evidence="4" id="KW-1185">Reference proteome</keyword>
<proteinExistence type="predicted"/>
<dbReference type="InterPro" id="IPR036034">
    <property type="entry name" value="PDZ_sf"/>
</dbReference>
<dbReference type="InterPro" id="IPR045175">
    <property type="entry name" value="M28_fam"/>
</dbReference>
<dbReference type="Proteomes" id="UP001597476">
    <property type="component" value="Unassembled WGS sequence"/>
</dbReference>
<evidence type="ECO:0000259" key="1">
    <source>
        <dbReference type="Pfam" id="PF04389"/>
    </source>
</evidence>
<dbReference type="EMBL" id="JBHULY010000035">
    <property type="protein sequence ID" value="MFD2727463.1"/>
    <property type="molecule type" value="Genomic_DNA"/>
</dbReference>
<accession>A0ABW5TFS5</accession>
<evidence type="ECO:0000313" key="3">
    <source>
        <dbReference type="EMBL" id="MFD2727463.1"/>
    </source>
</evidence>